<reference evidence="8" key="1">
    <citation type="submission" date="2020-05" db="EMBL/GenBank/DDBJ databases">
        <title>Mycena genomes resolve the evolution of fungal bioluminescence.</title>
        <authorList>
            <person name="Tsai I.J."/>
        </authorList>
    </citation>
    <scope>NUCLEOTIDE SEQUENCE</scope>
    <source>
        <strain evidence="8">171206Taipei</strain>
    </source>
</reference>
<dbReference type="Proteomes" id="UP000636479">
    <property type="component" value="Unassembled WGS sequence"/>
</dbReference>
<dbReference type="InterPro" id="IPR039910">
    <property type="entry name" value="D15-like"/>
</dbReference>
<organism evidence="8 9">
    <name type="scientific">Mycena indigotica</name>
    <dbReference type="NCBI Taxonomy" id="2126181"/>
    <lineage>
        <taxon>Eukaryota</taxon>
        <taxon>Fungi</taxon>
        <taxon>Dikarya</taxon>
        <taxon>Basidiomycota</taxon>
        <taxon>Agaricomycotina</taxon>
        <taxon>Agaricomycetes</taxon>
        <taxon>Agaricomycetidae</taxon>
        <taxon>Agaricales</taxon>
        <taxon>Marasmiineae</taxon>
        <taxon>Mycenaceae</taxon>
        <taxon>Mycena</taxon>
    </lineage>
</organism>
<protein>
    <submittedName>
        <fullName evidence="8">Bac-surface-Ag domain-containing protein</fullName>
    </submittedName>
</protein>
<feature type="domain" description="Bacterial surface antigen (D15)" evidence="7">
    <location>
        <begin position="180"/>
        <end position="507"/>
    </location>
</feature>
<dbReference type="EMBL" id="JACAZF010000003">
    <property type="protein sequence ID" value="KAF7309495.1"/>
    <property type="molecule type" value="Genomic_DNA"/>
</dbReference>
<evidence type="ECO:0000256" key="4">
    <source>
        <dbReference type="ARBA" id="ARBA00022692"/>
    </source>
</evidence>
<evidence type="ECO:0000256" key="5">
    <source>
        <dbReference type="ARBA" id="ARBA00023136"/>
    </source>
</evidence>
<dbReference type="OrthoDB" id="1724197at2759"/>
<dbReference type="GO" id="GO:0045040">
    <property type="term" value="P:protein insertion into mitochondrial outer membrane"/>
    <property type="evidence" value="ECO:0007669"/>
    <property type="project" value="TreeGrafter"/>
</dbReference>
<evidence type="ECO:0000256" key="1">
    <source>
        <dbReference type="ARBA" id="ARBA00004374"/>
    </source>
</evidence>
<sequence length="508" mass="54959">MADSEPEGPRLHPPLQHSVSPRDLEPDEKDLEKIRQWQEARIEKKLRGEYESTVIQLQDIINNNASTPSQISSVRVEGGQYYTRPSFLGSVISPLLPPPSEPNDLETVTKAAGRIASALLATGMYSSVDAKLERAKSPMAAPFDVDLVLTTRHKPRYFLSAKTEASEDEGSVSIVGRVVNAFGGAEMLEANLTRGTTTRMAADASLIFPLTSSLNTWGQLQSYVFERDYSGFASCTEAVRGAKALVRSGFPATGKHEFAYEAVVRHLGNLKPNASMSMREAAGQSVKSALSHAFVVDTRDENLVPTRGFYLRTVSELAGLGGDTAFLKSETHSHLSRPIFPGTSLSFSARSGVLWGLNGKPSLFPDRFQLGGPCSVRAFRFNSLGPRANRLPLHPASTSISSAADSIGGELYWSAGVSVISDFPTKPDWALKTHAWINAGRLDDLNKSRPIAETARGMLTRPSVSVGLGLIYNFAPARIELNFGLPLVANKSDGTRRGLQVGIGVEFL</sequence>
<dbReference type="GO" id="GO:0005741">
    <property type="term" value="C:mitochondrial outer membrane"/>
    <property type="evidence" value="ECO:0007669"/>
    <property type="project" value="UniProtKB-SubCell"/>
</dbReference>
<evidence type="ECO:0000313" key="8">
    <source>
        <dbReference type="EMBL" id="KAF7309495.1"/>
    </source>
</evidence>
<keyword evidence="5" id="KW-0472">Membrane</keyword>
<dbReference type="InterPro" id="IPR000184">
    <property type="entry name" value="Bac_surfAg_D15"/>
</dbReference>
<keyword evidence="4" id="KW-0812">Transmembrane</keyword>
<feature type="compositionally biased region" description="Basic and acidic residues" evidence="6">
    <location>
        <begin position="20"/>
        <end position="30"/>
    </location>
</feature>
<dbReference type="GeneID" id="59342576"/>
<accession>A0A8H6T267</accession>
<dbReference type="AlphaFoldDB" id="A0A8H6T267"/>
<evidence type="ECO:0000256" key="3">
    <source>
        <dbReference type="ARBA" id="ARBA00022452"/>
    </source>
</evidence>
<keyword evidence="9" id="KW-1185">Reference proteome</keyword>
<comment type="subcellular location">
    <subcellularLocation>
        <location evidence="1">Mitochondrion outer membrane</location>
        <topology evidence="1">Multi-pass membrane protein</topology>
    </subcellularLocation>
</comment>
<dbReference type="PANTHER" id="PTHR12815">
    <property type="entry name" value="SORTING AND ASSEMBLY MACHINERY SAMM50 PROTEIN FAMILY MEMBER"/>
    <property type="match status" value="1"/>
</dbReference>
<evidence type="ECO:0000313" key="9">
    <source>
        <dbReference type="Proteomes" id="UP000636479"/>
    </source>
</evidence>
<evidence type="ECO:0000256" key="6">
    <source>
        <dbReference type="SAM" id="MobiDB-lite"/>
    </source>
</evidence>
<gene>
    <name evidence="8" type="ORF">MIND_00320300</name>
</gene>
<comment type="caution">
    <text evidence="8">The sequence shown here is derived from an EMBL/GenBank/DDBJ whole genome shotgun (WGS) entry which is preliminary data.</text>
</comment>
<feature type="region of interest" description="Disordered" evidence="6">
    <location>
        <begin position="1"/>
        <end position="30"/>
    </location>
</feature>
<evidence type="ECO:0000256" key="2">
    <source>
        <dbReference type="ARBA" id="ARBA00010913"/>
    </source>
</evidence>
<comment type="similarity">
    <text evidence="2">Belongs to the SAM50/omp85 family.</text>
</comment>
<name>A0A8H6T267_9AGAR</name>
<dbReference type="Pfam" id="PF01103">
    <property type="entry name" value="Omp85"/>
    <property type="match status" value="1"/>
</dbReference>
<dbReference type="PANTHER" id="PTHR12815:SF18">
    <property type="entry name" value="SORTING AND ASSEMBLY MACHINERY COMPONENT 50 HOMOLOG"/>
    <property type="match status" value="1"/>
</dbReference>
<evidence type="ECO:0000259" key="7">
    <source>
        <dbReference type="Pfam" id="PF01103"/>
    </source>
</evidence>
<dbReference type="RefSeq" id="XP_037222945.1">
    <property type="nucleotide sequence ID" value="XM_037360060.1"/>
</dbReference>
<keyword evidence="3" id="KW-1134">Transmembrane beta strand</keyword>
<dbReference type="Gene3D" id="2.40.160.50">
    <property type="entry name" value="membrane protein fhac: a member of the omp85/tpsb transporter family"/>
    <property type="match status" value="1"/>
</dbReference>
<proteinExistence type="inferred from homology"/>